<protein>
    <submittedName>
        <fullName evidence="3">Glycosyl transferase family 90</fullName>
    </submittedName>
</protein>
<gene>
    <name evidence="3" type="ORF">T190115A13A_40043</name>
</gene>
<evidence type="ECO:0000256" key="1">
    <source>
        <dbReference type="ARBA" id="ARBA00022679"/>
    </source>
</evidence>
<dbReference type="SMART" id="SM00672">
    <property type="entry name" value="CAP10"/>
    <property type="match status" value="1"/>
</dbReference>
<dbReference type="InterPro" id="IPR051091">
    <property type="entry name" value="O-Glucosyltr/Glycosyltrsf_90"/>
</dbReference>
<keyword evidence="4" id="KW-1185">Reference proteome</keyword>
<dbReference type="EMBL" id="CAXJRC010000041">
    <property type="protein sequence ID" value="CAL2107521.1"/>
    <property type="molecule type" value="Genomic_DNA"/>
</dbReference>
<keyword evidence="1 3" id="KW-0808">Transferase</keyword>
<dbReference type="PANTHER" id="PTHR12203:SF35">
    <property type="entry name" value="PROTEIN O-GLUCOSYLTRANSFERASE 1"/>
    <property type="match status" value="1"/>
</dbReference>
<feature type="domain" description="Glycosyl transferase CAP10" evidence="2">
    <location>
        <begin position="82"/>
        <end position="307"/>
    </location>
</feature>
<organism evidence="3 4">
    <name type="scientific">Tenacibaculum vairaonense</name>
    <dbReference type="NCBI Taxonomy" id="3137860"/>
    <lineage>
        <taxon>Bacteria</taxon>
        <taxon>Pseudomonadati</taxon>
        <taxon>Bacteroidota</taxon>
        <taxon>Flavobacteriia</taxon>
        <taxon>Flavobacteriales</taxon>
        <taxon>Flavobacteriaceae</taxon>
        <taxon>Tenacibaculum</taxon>
    </lineage>
</organism>
<dbReference type="Pfam" id="PF05686">
    <property type="entry name" value="Glyco_transf_90"/>
    <property type="match status" value="1"/>
</dbReference>
<reference evidence="3 4" key="1">
    <citation type="submission" date="2024-05" db="EMBL/GenBank/DDBJ databases">
        <authorList>
            <person name="Duchaud E."/>
        </authorList>
    </citation>
    <scope>NUCLEOTIDE SEQUENCE [LARGE SCALE GENOMIC DNA]</scope>
    <source>
        <strain evidence="3">Ena-SAMPLE-TAB-13-05-2024-13:56:06:370-140305</strain>
    </source>
</reference>
<evidence type="ECO:0000313" key="4">
    <source>
        <dbReference type="Proteomes" id="UP001497602"/>
    </source>
</evidence>
<sequence>MSNFIENIKRQKFYYYTTNIIKNLIPYKFYRFQLKNRLSKNEKQINQRLQYCISPKAISKPKANWVILKNFKRPKKGSMYFFDLVKYTRYFPTNKSIKYKFGDVTENFDEPTIVKSRPIDHNGNSVLMKLDALRHFHFIKDKKSFDQKNDHIVWRGEIHKENRRLLVEKFHDHPLCNIGQVSKHNWYPEHWKKDFLTINQQLEYKFVLSIEGLDVATNLKWIMSSNSLCFMPKPKFETWFMEGLLIANHHYVLIKDDYSDLMEKRDYYLQNKKEALYIIENANKWVEQFKDKENEKKLSLLVLNKYFEQTGQN</sequence>
<dbReference type="Proteomes" id="UP001497602">
    <property type="component" value="Unassembled WGS sequence"/>
</dbReference>
<dbReference type="InterPro" id="IPR006598">
    <property type="entry name" value="CAP10"/>
</dbReference>
<dbReference type="GO" id="GO:0016740">
    <property type="term" value="F:transferase activity"/>
    <property type="evidence" value="ECO:0007669"/>
    <property type="project" value="UniProtKB-KW"/>
</dbReference>
<dbReference type="RefSeq" id="WP_348739147.1">
    <property type="nucleotide sequence ID" value="NZ_CAXJRC010000041.1"/>
</dbReference>
<comment type="caution">
    <text evidence="3">The sequence shown here is derived from an EMBL/GenBank/DDBJ whole genome shotgun (WGS) entry which is preliminary data.</text>
</comment>
<accession>A0ABM9PP69</accession>
<evidence type="ECO:0000259" key="2">
    <source>
        <dbReference type="SMART" id="SM00672"/>
    </source>
</evidence>
<name>A0ABM9PP69_9FLAO</name>
<dbReference type="PANTHER" id="PTHR12203">
    <property type="entry name" value="KDEL LYS-ASP-GLU-LEU CONTAINING - RELATED"/>
    <property type="match status" value="1"/>
</dbReference>
<evidence type="ECO:0000313" key="3">
    <source>
        <dbReference type="EMBL" id="CAL2107521.1"/>
    </source>
</evidence>
<proteinExistence type="predicted"/>